<feature type="transmembrane region" description="Helical" evidence="9">
    <location>
        <begin position="153"/>
        <end position="172"/>
    </location>
</feature>
<evidence type="ECO:0000256" key="7">
    <source>
        <dbReference type="ARBA" id="ARBA00023136"/>
    </source>
</evidence>
<evidence type="ECO:0000313" key="11">
    <source>
        <dbReference type="EMBL" id="MEW9806692.1"/>
    </source>
</evidence>
<evidence type="ECO:0000256" key="6">
    <source>
        <dbReference type="ARBA" id="ARBA00022989"/>
    </source>
</evidence>
<keyword evidence="7 9" id="KW-0472">Membrane</keyword>
<feature type="transmembrane region" description="Helical" evidence="9">
    <location>
        <begin position="64"/>
        <end position="88"/>
    </location>
</feature>
<evidence type="ECO:0000256" key="8">
    <source>
        <dbReference type="SAM" id="MobiDB-lite"/>
    </source>
</evidence>
<dbReference type="PROSITE" id="PS50893">
    <property type="entry name" value="ABC_TRANSPORTER_2"/>
    <property type="match status" value="1"/>
</dbReference>
<dbReference type="InterPro" id="IPR003593">
    <property type="entry name" value="AAA+_ATPase"/>
</dbReference>
<evidence type="ECO:0000256" key="2">
    <source>
        <dbReference type="ARBA" id="ARBA00022448"/>
    </source>
</evidence>
<accession>A0ABV3R2B0</accession>
<dbReference type="SMART" id="SM00382">
    <property type="entry name" value="AAA"/>
    <property type="match status" value="1"/>
</dbReference>
<gene>
    <name evidence="11" type="ORF">ABUE31_11920</name>
</gene>
<feature type="transmembrane region" description="Helical" evidence="9">
    <location>
        <begin position="192"/>
        <end position="214"/>
    </location>
</feature>
<dbReference type="GO" id="GO:0005524">
    <property type="term" value="F:ATP binding"/>
    <property type="evidence" value="ECO:0007669"/>
    <property type="project" value="UniProtKB-KW"/>
</dbReference>
<dbReference type="SUPFAM" id="SSF52540">
    <property type="entry name" value="P-loop containing nucleoside triphosphate hydrolases"/>
    <property type="match status" value="1"/>
</dbReference>
<feature type="domain" description="ABC transporter" evidence="10">
    <location>
        <begin position="388"/>
        <end position="613"/>
    </location>
</feature>
<reference evidence="11 12" key="1">
    <citation type="submission" date="2024-06" db="EMBL/GenBank/DDBJ databases">
        <authorList>
            <person name="Tuo L."/>
        </authorList>
    </citation>
    <scope>NUCLEOTIDE SEQUENCE [LARGE SCALE GENOMIC DNA]</scope>
    <source>
        <strain evidence="11 12">ZMM04-5</strain>
    </source>
</reference>
<comment type="subcellular location">
    <subcellularLocation>
        <location evidence="1">Cell membrane</location>
        <topology evidence="1">Multi-pass membrane protein</topology>
    </subcellularLocation>
</comment>
<keyword evidence="4" id="KW-0547">Nucleotide-binding</keyword>
<evidence type="ECO:0000256" key="4">
    <source>
        <dbReference type="ARBA" id="ARBA00022741"/>
    </source>
</evidence>
<dbReference type="Pfam" id="PF00005">
    <property type="entry name" value="ABC_tran"/>
    <property type="match status" value="1"/>
</dbReference>
<organism evidence="11 12">
    <name type="scientific">Mesorhizobium marinum</name>
    <dbReference type="NCBI Taxonomy" id="3228790"/>
    <lineage>
        <taxon>Bacteria</taxon>
        <taxon>Pseudomonadati</taxon>
        <taxon>Pseudomonadota</taxon>
        <taxon>Alphaproteobacteria</taxon>
        <taxon>Hyphomicrobiales</taxon>
        <taxon>Phyllobacteriaceae</taxon>
        <taxon>Mesorhizobium</taxon>
    </lineage>
</organism>
<keyword evidence="5 11" id="KW-0067">ATP-binding</keyword>
<protein>
    <submittedName>
        <fullName evidence="11">ABC transporter ATP-binding protein/permease</fullName>
    </submittedName>
</protein>
<evidence type="ECO:0000259" key="10">
    <source>
        <dbReference type="PROSITE" id="PS50893"/>
    </source>
</evidence>
<dbReference type="EMBL" id="JBFOCI010000003">
    <property type="protein sequence ID" value="MEW9806692.1"/>
    <property type="molecule type" value="Genomic_DNA"/>
</dbReference>
<name>A0ABV3R2B0_9HYPH</name>
<evidence type="ECO:0000256" key="1">
    <source>
        <dbReference type="ARBA" id="ARBA00004651"/>
    </source>
</evidence>
<dbReference type="InterPro" id="IPR027417">
    <property type="entry name" value="P-loop_NTPase"/>
</dbReference>
<dbReference type="Gene3D" id="3.40.50.300">
    <property type="entry name" value="P-loop containing nucleotide triphosphate hydrolases"/>
    <property type="match status" value="1"/>
</dbReference>
<dbReference type="Proteomes" id="UP001556196">
    <property type="component" value="Unassembled WGS sequence"/>
</dbReference>
<proteinExistence type="predicted"/>
<dbReference type="InterPro" id="IPR003439">
    <property type="entry name" value="ABC_transporter-like_ATP-bd"/>
</dbReference>
<keyword evidence="3 9" id="KW-0812">Transmembrane</keyword>
<evidence type="ECO:0000313" key="12">
    <source>
        <dbReference type="Proteomes" id="UP001556196"/>
    </source>
</evidence>
<dbReference type="InterPro" id="IPR050835">
    <property type="entry name" value="ABC_transporter_sub-D"/>
</dbReference>
<keyword evidence="12" id="KW-1185">Reference proteome</keyword>
<dbReference type="Gene3D" id="1.20.1560.10">
    <property type="entry name" value="ABC transporter type 1, transmembrane domain"/>
    <property type="match status" value="1"/>
</dbReference>
<keyword evidence="2" id="KW-0813">Transport</keyword>
<dbReference type="InterPro" id="IPR011527">
    <property type="entry name" value="ABC1_TM_dom"/>
</dbReference>
<feature type="region of interest" description="Disordered" evidence="8">
    <location>
        <begin position="609"/>
        <end position="633"/>
    </location>
</feature>
<dbReference type="RefSeq" id="WP_367724163.1">
    <property type="nucleotide sequence ID" value="NZ_JBFOCI010000003.1"/>
</dbReference>
<dbReference type="PANTHER" id="PTHR11384:SF59">
    <property type="entry name" value="LYSOSOMAL COBALAMIN TRANSPORTER ABCD4"/>
    <property type="match status" value="1"/>
</dbReference>
<evidence type="ECO:0000256" key="5">
    <source>
        <dbReference type="ARBA" id="ARBA00022840"/>
    </source>
</evidence>
<dbReference type="SUPFAM" id="SSF90123">
    <property type="entry name" value="ABC transporter transmembrane region"/>
    <property type="match status" value="1"/>
</dbReference>
<sequence>MRSFWGLMKAYWFSDRWKEAWTLTAVIALFTAAASKTSVWMAEASGDLVNAIARFHDAETADPLAYLLSSAGFLILLVVVKDVGIIGLRHLCSTTLHRKWRSWLNSRFNDALLDANHTHFHLQNGGVGVDGMKVEPPDNVDQRIQESIKGMTGGAIGLAMGVMGVATSLFFVGQKLIEQSTAIEGLSFLGTYGAAVLAFAAVAAYVPLNTYFALRMGRVLERLTNAIQRAEGSYRAELTTLLRRSFHVSAARGEDVQKKMHARLYEDIDQTWAKLNWVHTAYQSFERVYNFLSARVVAYLPGLMPYVNDNISLKSYVTGAELVNSLINQCSWFIDVMPAIATLRANARRVTGLAVAIEEVQHPDAFYRRTGCRDLRYGAQNAVFGLTVRDLDLMHQGSEATPFLTIRNVRFRRGEWTYVKGASGSGKTSFIKAVNGLWPHGRGYVVFPEGVRTFYAAQDVKLPQLTLKELVCLPDAVDRHADADVASILARTGLGEFADQLGEESREGGVWDQVLSGGQKQKLVAARILLQQPGLLFLDEATGALDPVAKVAFHQAIKDNCPGIIVISVMHETSPPVSAAGVPFYDSVMDFSGGGATKTALAARPSAEIVETASTARPPEPRRLRLPGAFRRR</sequence>
<dbReference type="InterPro" id="IPR036640">
    <property type="entry name" value="ABC1_TM_sf"/>
</dbReference>
<dbReference type="Pfam" id="PF06472">
    <property type="entry name" value="ABC_membrane_2"/>
    <property type="match status" value="1"/>
</dbReference>
<evidence type="ECO:0000256" key="9">
    <source>
        <dbReference type="SAM" id="Phobius"/>
    </source>
</evidence>
<dbReference type="PANTHER" id="PTHR11384">
    <property type="entry name" value="ATP-BINDING CASSETTE, SUB-FAMILY D MEMBER"/>
    <property type="match status" value="1"/>
</dbReference>
<evidence type="ECO:0000256" key="3">
    <source>
        <dbReference type="ARBA" id="ARBA00022692"/>
    </source>
</evidence>
<comment type="caution">
    <text evidence="11">The sequence shown here is derived from an EMBL/GenBank/DDBJ whole genome shotgun (WGS) entry which is preliminary data.</text>
</comment>
<keyword evidence="6 9" id="KW-1133">Transmembrane helix</keyword>